<keyword evidence="3" id="KW-1185">Reference proteome</keyword>
<dbReference type="Proteomes" id="UP000886523">
    <property type="component" value="Unassembled WGS sequence"/>
</dbReference>
<reference evidence="2" key="1">
    <citation type="journal article" date="2020" name="Nat. Commun.">
        <title>Large-scale genome sequencing of mycorrhizal fungi provides insights into the early evolution of symbiotic traits.</title>
        <authorList>
            <person name="Miyauchi S."/>
            <person name="Kiss E."/>
            <person name="Kuo A."/>
            <person name="Drula E."/>
            <person name="Kohler A."/>
            <person name="Sanchez-Garcia M."/>
            <person name="Morin E."/>
            <person name="Andreopoulos B."/>
            <person name="Barry K.W."/>
            <person name="Bonito G."/>
            <person name="Buee M."/>
            <person name="Carver A."/>
            <person name="Chen C."/>
            <person name="Cichocki N."/>
            <person name="Clum A."/>
            <person name="Culley D."/>
            <person name="Crous P.W."/>
            <person name="Fauchery L."/>
            <person name="Girlanda M."/>
            <person name="Hayes R.D."/>
            <person name="Keri Z."/>
            <person name="LaButti K."/>
            <person name="Lipzen A."/>
            <person name="Lombard V."/>
            <person name="Magnuson J."/>
            <person name="Maillard F."/>
            <person name="Murat C."/>
            <person name="Nolan M."/>
            <person name="Ohm R.A."/>
            <person name="Pangilinan J."/>
            <person name="Pereira M.F."/>
            <person name="Perotto S."/>
            <person name="Peter M."/>
            <person name="Pfister S."/>
            <person name="Riley R."/>
            <person name="Sitrit Y."/>
            <person name="Stielow J.B."/>
            <person name="Szollosi G."/>
            <person name="Zifcakova L."/>
            <person name="Stursova M."/>
            <person name="Spatafora J.W."/>
            <person name="Tedersoo L."/>
            <person name="Vaario L.M."/>
            <person name="Yamada A."/>
            <person name="Yan M."/>
            <person name="Wang P."/>
            <person name="Xu J."/>
            <person name="Bruns T."/>
            <person name="Baldrian P."/>
            <person name="Vilgalys R."/>
            <person name="Dunand C."/>
            <person name="Henrissat B."/>
            <person name="Grigoriev I.V."/>
            <person name="Hibbett D."/>
            <person name="Nagy L.G."/>
            <person name="Martin F.M."/>
        </authorList>
    </citation>
    <scope>NUCLEOTIDE SEQUENCE</scope>
    <source>
        <strain evidence="2">UP504</strain>
    </source>
</reference>
<evidence type="ECO:0000313" key="2">
    <source>
        <dbReference type="EMBL" id="KAF9515511.1"/>
    </source>
</evidence>
<organism evidence="2 3">
    <name type="scientific">Hydnum rufescens UP504</name>
    <dbReference type="NCBI Taxonomy" id="1448309"/>
    <lineage>
        <taxon>Eukaryota</taxon>
        <taxon>Fungi</taxon>
        <taxon>Dikarya</taxon>
        <taxon>Basidiomycota</taxon>
        <taxon>Agaricomycotina</taxon>
        <taxon>Agaricomycetes</taxon>
        <taxon>Cantharellales</taxon>
        <taxon>Hydnaceae</taxon>
        <taxon>Hydnum</taxon>
    </lineage>
</organism>
<proteinExistence type="predicted"/>
<sequence length="276" mass="30134">MSSRRPRPSFLRPLTQIAPQPTAPTRPEGVPTPGRDAVLGPASMGSVASATYGPRPRSKSLVAQEAKVGQAPPTSSVGGRTGNVGAAISLPSSRRSSFATGHRRTPTREPTVSRRGSIWSEFGDEAPSGGIELNDEPKADEAQKAFANSTRLLWESGVDVMVTNAWAAFTACWKKGDIDLSLSTTLVFLVLNMPPLLSSLTSYSLAYNLWQPRRLALLKPLRLSNFPRRKTLMPCLPLSLHLQSTSRFYCVSLRHLPSSLFEYYLLFNSIWVPLIA</sequence>
<feature type="region of interest" description="Disordered" evidence="1">
    <location>
        <begin position="93"/>
        <end position="114"/>
    </location>
</feature>
<evidence type="ECO:0000313" key="3">
    <source>
        <dbReference type="Proteomes" id="UP000886523"/>
    </source>
</evidence>
<protein>
    <submittedName>
        <fullName evidence="2">Uncharacterized protein</fullName>
    </submittedName>
</protein>
<dbReference type="OrthoDB" id="3269409at2759"/>
<gene>
    <name evidence="2" type="ORF">BS47DRAFT_780729</name>
</gene>
<evidence type="ECO:0000256" key="1">
    <source>
        <dbReference type="SAM" id="MobiDB-lite"/>
    </source>
</evidence>
<feature type="region of interest" description="Disordered" evidence="1">
    <location>
        <begin position="1"/>
        <end position="81"/>
    </location>
</feature>
<name>A0A9P6DUL9_9AGAM</name>
<comment type="caution">
    <text evidence="2">The sequence shown here is derived from an EMBL/GenBank/DDBJ whole genome shotgun (WGS) entry which is preliminary data.</text>
</comment>
<dbReference type="AlphaFoldDB" id="A0A9P6DUL9"/>
<dbReference type="EMBL" id="MU128949">
    <property type="protein sequence ID" value="KAF9515511.1"/>
    <property type="molecule type" value="Genomic_DNA"/>
</dbReference>
<accession>A0A9P6DUL9</accession>